<keyword evidence="1" id="KW-0472">Membrane</keyword>
<keyword evidence="3" id="KW-1185">Reference proteome</keyword>
<evidence type="ECO:0000313" key="3">
    <source>
        <dbReference type="Proteomes" id="UP001642483"/>
    </source>
</evidence>
<dbReference type="InterPro" id="IPR027417">
    <property type="entry name" value="P-loop_NTPase"/>
</dbReference>
<reference evidence="2 3" key="1">
    <citation type="submission" date="2024-02" db="EMBL/GenBank/DDBJ databases">
        <authorList>
            <person name="Daric V."/>
            <person name="Darras S."/>
        </authorList>
    </citation>
    <scope>NUCLEOTIDE SEQUENCE [LARGE SCALE GENOMIC DNA]</scope>
</reference>
<evidence type="ECO:0000313" key="2">
    <source>
        <dbReference type="EMBL" id="CAK8693210.1"/>
    </source>
</evidence>
<dbReference type="Proteomes" id="UP001642483">
    <property type="component" value="Unassembled WGS sequence"/>
</dbReference>
<keyword evidence="1" id="KW-1133">Transmembrane helix</keyword>
<organism evidence="2 3">
    <name type="scientific">Clavelina lepadiformis</name>
    <name type="common">Light-bulb sea squirt</name>
    <name type="synonym">Ascidia lepadiformis</name>
    <dbReference type="NCBI Taxonomy" id="159417"/>
    <lineage>
        <taxon>Eukaryota</taxon>
        <taxon>Metazoa</taxon>
        <taxon>Chordata</taxon>
        <taxon>Tunicata</taxon>
        <taxon>Ascidiacea</taxon>
        <taxon>Aplousobranchia</taxon>
        <taxon>Clavelinidae</taxon>
        <taxon>Clavelina</taxon>
    </lineage>
</organism>
<dbReference type="PANTHER" id="PTHR36978:SF4">
    <property type="entry name" value="P-LOOP CONTAINING NUCLEOSIDE TRIPHOSPHATE HYDROLASE PROTEIN"/>
    <property type="match status" value="1"/>
</dbReference>
<evidence type="ECO:0008006" key="4">
    <source>
        <dbReference type="Google" id="ProtNLM"/>
    </source>
</evidence>
<keyword evidence="1" id="KW-0812">Transmembrane</keyword>
<protein>
    <recommendedName>
        <fullName evidence="4">Sulfotransferase family protein</fullName>
    </recommendedName>
</protein>
<gene>
    <name evidence="2" type="ORF">CVLEPA_LOCUS26520</name>
</gene>
<proteinExistence type="predicted"/>
<feature type="transmembrane region" description="Helical" evidence="1">
    <location>
        <begin position="226"/>
        <end position="245"/>
    </location>
</feature>
<dbReference type="PANTHER" id="PTHR36978">
    <property type="entry name" value="P-LOOP CONTAINING NUCLEOTIDE TRIPHOSPHATE HYDROLASE"/>
    <property type="match status" value="1"/>
</dbReference>
<name>A0ABP0GSL2_CLALP</name>
<sequence length="250" mass="29079">MKVICAGFSKTGTKTMQAALKELGYNVYDFMENYKYLGNDWMKIFGHGGTTEDFYRMFENVDAVTDVPACCFWDEIHKAFPDAKIIFTTRNEQAWFRSWDHQWTRNTQPMFSVMRLLSPTLYRLNSFIELVVEVMGVKQKKHWLQPNTYNKLLARMSFRRHNAHVLLNAPKDKLLVYNVKEGWEPLCKFLGVDVPSKPFPHKNVRGSIVEEALAKDPVLIRGQREFLFTAAAIAVLVPFGVYKTVNYFRS</sequence>
<dbReference type="InterPro" id="IPR040632">
    <property type="entry name" value="Sulfotransfer_4"/>
</dbReference>
<dbReference type="Gene3D" id="3.40.50.300">
    <property type="entry name" value="P-loop containing nucleotide triphosphate hydrolases"/>
    <property type="match status" value="1"/>
</dbReference>
<dbReference type="EMBL" id="CAWYQH010000130">
    <property type="protein sequence ID" value="CAK8693210.1"/>
    <property type="molecule type" value="Genomic_DNA"/>
</dbReference>
<dbReference type="Pfam" id="PF17784">
    <property type="entry name" value="Sulfotransfer_4"/>
    <property type="match status" value="1"/>
</dbReference>
<dbReference type="SUPFAM" id="SSF52540">
    <property type="entry name" value="P-loop containing nucleoside triphosphate hydrolases"/>
    <property type="match status" value="1"/>
</dbReference>
<evidence type="ECO:0000256" key="1">
    <source>
        <dbReference type="SAM" id="Phobius"/>
    </source>
</evidence>
<accession>A0ABP0GSL2</accession>
<comment type="caution">
    <text evidence="2">The sequence shown here is derived from an EMBL/GenBank/DDBJ whole genome shotgun (WGS) entry which is preliminary data.</text>
</comment>